<proteinExistence type="inferred from homology"/>
<gene>
    <name evidence="1" type="ORF">MNBD_ALPHA09-754</name>
</gene>
<dbReference type="NCBIfam" id="NF011991">
    <property type="entry name" value="PRK15447.1"/>
    <property type="match status" value="1"/>
</dbReference>
<accession>A0A3B0TEJ4</accession>
<reference evidence="1" key="1">
    <citation type="submission" date="2018-06" db="EMBL/GenBank/DDBJ databases">
        <authorList>
            <person name="Zhirakovskaya E."/>
        </authorList>
    </citation>
    <scope>NUCLEOTIDE SEQUENCE</scope>
</reference>
<dbReference type="AlphaFoldDB" id="A0A3B0TEJ4"/>
<dbReference type="EMBL" id="UOEM01000034">
    <property type="protein sequence ID" value="VAW11757.1"/>
    <property type="molecule type" value="Genomic_DNA"/>
</dbReference>
<protein>
    <submittedName>
        <fullName evidence="1">Collagenase and related proteases</fullName>
    </submittedName>
</protein>
<dbReference type="Pfam" id="PF01136">
    <property type="entry name" value="Peptidase_U32"/>
    <property type="match status" value="1"/>
</dbReference>
<dbReference type="GO" id="GO:0006508">
    <property type="term" value="P:proteolysis"/>
    <property type="evidence" value="ECO:0007669"/>
    <property type="project" value="UniProtKB-KW"/>
</dbReference>
<evidence type="ECO:0000313" key="1">
    <source>
        <dbReference type="EMBL" id="VAW11757.1"/>
    </source>
</evidence>
<keyword evidence="1" id="KW-0378">Hydrolase</keyword>
<dbReference type="InterPro" id="IPR051454">
    <property type="entry name" value="RNA/ubiquinone_mod_enzymes"/>
</dbReference>
<sequence>MAAQLTLGPVLYNWPPETWRDFYFSVADEMPVDVVFIGEVICSKRAPLFDPHLAEVVSRLEEGGKTVAFSTLAEVTSKIDRRAVARVAAEEGLYIEANDVSALWHLKDRPHAIGPYMNVYNEDALAFFAGKGAQSVCLPPEMPAKGIAALGPRAADLGVELEVQVFGRIPLALSARCYHARAHERTKDSCQFICDLDPDGMVLDTLEGRPFLTINGIQTLSYTCLNLAGKLDELGAAGVNRFRISPQSTGTVEVIEVFRALVSRKMSLDEANAKLDGIGLGMPFSNGFYSQKPGLEWHP</sequence>
<organism evidence="1">
    <name type="scientific">hydrothermal vent metagenome</name>
    <dbReference type="NCBI Taxonomy" id="652676"/>
    <lineage>
        <taxon>unclassified sequences</taxon>
        <taxon>metagenomes</taxon>
        <taxon>ecological metagenomes</taxon>
    </lineage>
</organism>
<dbReference type="InterPro" id="IPR043693">
    <property type="entry name" value="UbiV"/>
</dbReference>
<dbReference type="InterPro" id="IPR001539">
    <property type="entry name" value="Peptidase_U32"/>
</dbReference>
<dbReference type="PANTHER" id="PTHR30217:SF11">
    <property type="entry name" value="UBIQUINONE BIOSYNTHESIS PROTEIN UBIV"/>
    <property type="match status" value="1"/>
</dbReference>
<name>A0A3B0TEJ4_9ZZZZ</name>
<dbReference type="GO" id="GO:0008233">
    <property type="term" value="F:peptidase activity"/>
    <property type="evidence" value="ECO:0007669"/>
    <property type="project" value="UniProtKB-KW"/>
</dbReference>
<dbReference type="GO" id="GO:0006744">
    <property type="term" value="P:ubiquinone biosynthetic process"/>
    <property type="evidence" value="ECO:0007669"/>
    <property type="project" value="InterPro"/>
</dbReference>
<keyword evidence="1" id="KW-0645">Protease</keyword>
<dbReference type="HAMAP" id="MF_02233">
    <property type="entry name" value="UbiV"/>
    <property type="match status" value="1"/>
</dbReference>
<dbReference type="PANTHER" id="PTHR30217">
    <property type="entry name" value="PEPTIDASE U32 FAMILY"/>
    <property type="match status" value="1"/>
</dbReference>